<accession>A0A5B7TUQ9</accession>
<keyword evidence="1" id="KW-0812">Transmembrane</keyword>
<proteinExistence type="predicted"/>
<dbReference type="RefSeq" id="WP_138949860.1">
    <property type="nucleotide sequence ID" value="NZ_CP040749.1"/>
</dbReference>
<reference evidence="2 3" key="1">
    <citation type="submission" date="2019-05" db="EMBL/GenBank/DDBJ databases">
        <title>Algicella ahnfeltiae gen. nov., sp. nov., a novel marine bacterium of the family Flavobacteriaceae isolated from a red alga.</title>
        <authorList>
            <person name="Nedashkovskaya O.I."/>
            <person name="Kukhlevskiy A.D."/>
            <person name="Kim S.-G."/>
            <person name="Zhukova N.V."/>
            <person name="Mikhailov V.V."/>
        </authorList>
    </citation>
    <scope>NUCLEOTIDE SEQUENCE [LARGE SCALE GENOMIC DNA]</scope>
    <source>
        <strain evidence="2 3">10Alg115</strain>
    </source>
</reference>
<dbReference type="EMBL" id="CP040749">
    <property type="protein sequence ID" value="QCX38983.1"/>
    <property type="molecule type" value="Genomic_DNA"/>
</dbReference>
<dbReference type="KEGG" id="fbe:FF125_11250"/>
<feature type="transmembrane region" description="Helical" evidence="1">
    <location>
        <begin position="116"/>
        <end position="137"/>
    </location>
</feature>
<evidence type="ECO:0000313" key="2">
    <source>
        <dbReference type="EMBL" id="QCX38983.1"/>
    </source>
</evidence>
<feature type="transmembrane region" description="Helical" evidence="1">
    <location>
        <begin position="89"/>
        <end position="110"/>
    </location>
</feature>
<organism evidence="2 3">
    <name type="scientific">Aureibaculum algae</name>
    <dbReference type="NCBI Taxonomy" id="2584122"/>
    <lineage>
        <taxon>Bacteria</taxon>
        <taxon>Pseudomonadati</taxon>
        <taxon>Bacteroidota</taxon>
        <taxon>Flavobacteriia</taxon>
        <taxon>Flavobacteriales</taxon>
        <taxon>Flavobacteriaceae</taxon>
        <taxon>Aureibaculum</taxon>
    </lineage>
</organism>
<name>A0A5B7TUQ9_9FLAO</name>
<evidence type="ECO:0000313" key="3">
    <source>
        <dbReference type="Proteomes" id="UP000306229"/>
    </source>
</evidence>
<dbReference type="OrthoDB" id="1122215at2"/>
<dbReference type="Proteomes" id="UP000306229">
    <property type="component" value="Chromosome"/>
</dbReference>
<dbReference type="AlphaFoldDB" id="A0A5B7TUQ9"/>
<keyword evidence="3" id="KW-1185">Reference proteome</keyword>
<evidence type="ECO:0000256" key="1">
    <source>
        <dbReference type="SAM" id="Phobius"/>
    </source>
</evidence>
<keyword evidence="1" id="KW-0472">Membrane</keyword>
<keyword evidence="1" id="KW-1133">Transmembrane helix</keyword>
<gene>
    <name evidence="2" type="ORF">FF125_11250</name>
</gene>
<sequence length="158" mass="17882">MKKWNFQVKSDIQEVVKKLDASLGSVDRFAFAMDTSKSDSATFTLQKQGLYAFYLMSINKIIVIGKILKATENETHIEISFKQYLLMKLVIFSSMLTGFAFLIAIILKISSSDSSTFMYILGALLLAIGIVVTWLNLQKKYKKDIQEYKTLITKIVAS</sequence>
<protein>
    <submittedName>
        <fullName evidence="2">DUF423 domain-containing protein</fullName>
    </submittedName>
</protein>